<dbReference type="Gene3D" id="4.10.240.10">
    <property type="entry name" value="Zn(2)-C6 fungal-type DNA-binding domain"/>
    <property type="match status" value="1"/>
</dbReference>
<keyword evidence="9" id="KW-1185">Reference proteome</keyword>
<dbReference type="SMART" id="SM00066">
    <property type="entry name" value="GAL4"/>
    <property type="match status" value="1"/>
</dbReference>
<evidence type="ECO:0000313" key="9">
    <source>
        <dbReference type="Proteomes" id="UP000188318"/>
    </source>
</evidence>
<dbReference type="PANTHER" id="PTHR47171:SF1">
    <property type="entry name" value="ZN(II)2CYS6 TRANSCRIPTION FACTOR (EUROFUNG)"/>
    <property type="match status" value="1"/>
</dbReference>
<dbReference type="STRING" id="602072.A0A1R3RKH5"/>
<name>A0A1R3RKH5_ASPC5</name>
<accession>A0A1R3RKH5</accession>
<evidence type="ECO:0000256" key="1">
    <source>
        <dbReference type="ARBA" id="ARBA00022833"/>
    </source>
</evidence>
<dbReference type="CDD" id="cd00067">
    <property type="entry name" value="GAL4"/>
    <property type="match status" value="1"/>
</dbReference>
<gene>
    <name evidence="8" type="ORF">ASPCADRAFT_131550</name>
</gene>
<dbReference type="Proteomes" id="UP000188318">
    <property type="component" value="Unassembled WGS sequence"/>
</dbReference>
<dbReference type="InterPro" id="IPR052073">
    <property type="entry name" value="Amide_Lactam_Regulators"/>
</dbReference>
<dbReference type="InterPro" id="IPR036864">
    <property type="entry name" value="Zn2-C6_fun-type_DNA-bd_sf"/>
</dbReference>
<feature type="compositionally biased region" description="Basic residues" evidence="6">
    <location>
        <begin position="157"/>
        <end position="170"/>
    </location>
</feature>
<evidence type="ECO:0000256" key="3">
    <source>
        <dbReference type="ARBA" id="ARBA00023125"/>
    </source>
</evidence>
<feature type="domain" description="Zn(2)-C6 fungal-type" evidence="7">
    <location>
        <begin position="121"/>
        <end position="152"/>
    </location>
</feature>
<dbReference type="AlphaFoldDB" id="A0A1R3RKH5"/>
<dbReference type="GO" id="GO:0008270">
    <property type="term" value="F:zinc ion binding"/>
    <property type="evidence" value="ECO:0007669"/>
    <property type="project" value="InterPro"/>
</dbReference>
<feature type="region of interest" description="Disordered" evidence="6">
    <location>
        <begin position="157"/>
        <end position="237"/>
    </location>
</feature>
<proteinExistence type="predicted"/>
<keyword evidence="1" id="KW-0862">Zinc</keyword>
<keyword evidence="4" id="KW-0804">Transcription</keyword>
<keyword evidence="5" id="KW-0539">Nucleus</keyword>
<dbReference type="GO" id="GO:0003677">
    <property type="term" value="F:DNA binding"/>
    <property type="evidence" value="ECO:0007669"/>
    <property type="project" value="UniProtKB-KW"/>
</dbReference>
<organism evidence="8 9">
    <name type="scientific">Aspergillus carbonarius (strain ITEM 5010)</name>
    <dbReference type="NCBI Taxonomy" id="602072"/>
    <lineage>
        <taxon>Eukaryota</taxon>
        <taxon>Fungi</taxon>
        <taxon>Dikarya</taxon>
        <taxon>Ascomycota</taxon>
        <taxon>Pezizomycotina</taxon>
        <taxon>Eurotiomycetes</taxon>
        <taxon>Eurotiomycetidae</taxon>
        <taxon>Eurotiales</taxon>
        <taxon>Aspergillaceae</taxon>
        <taxon>Aspergillus</taxon>
        <taxon>Aspergillus subgen. Circumdati</taxon>
    </lineage>
</organism>
<dbReference type="GO" id="GO:0009893">
    <property type="term" value="P:positive regulation of metabolic process"/>
    <property type="evidence" value="ECO:0007669"/>
    <property type="project" value="UniProtKB-ARBA"/>
</dbReference>
<dbReference type="Pfam" id="PF00172">
    <property type="entry name" value="Zn_clus"/>
    <property type="match status" value="1"/>
</dbReference>
<dbReference type="EMBL" id="KV907501">
    <property type="protein sequence ID" value="OOF94986.1"/>
    <property type="molecule type" value="Genomic_DNA"/>
</dbReference>
<evidence type="ECO:0000256" key="2">
    <source>
        <dbReference type="ARBA" id="ARBA00023015"/>
    </source>
</evidence>
<dbReference type="GO" id="GO:0000981">
    <property type="term" value="F:DNA-binding transcription factor activity, RNA polymerase II-specific"/>
    <property type="evidence" value="ECO:0007669"/>
    <property type="project" value="InterPro"/>
</dbReference>
<dbReference type="PANTHER" id="PTHR47171">
    <property type="entry name" value="FARA-RELATED"/>
    <property type="match status" value="1"/>
</dbReference>
<feature type="compositionally biased region" description="Polar residues" evidence="6">
    <location>
        <begin position="223"/>
        <end position="237"/>
    </location>
</feature>
<evidence type="ECO:0000313" key="8">
    <source>
        <dbReference type="EMBL" id="OOF94986.1"/>
    </source>
</evidence>
<feature type="compositionally biased region" description="Polar residues" evidence="6">
    <location>
        <begin position="200"/>
        <end position="215"/>
    </location>
</feature>
<feature type="compositionally biased region" description="Polar residues" evidence="6">
    <location>
        <begin position="172"/>
        <end position="184"/>
    </location>
</feature>
<keyword evidence="3" id="KW-0238">DNA-binding</keyword>
<evidence type="ECO:0000256" key="4">
    <source>
        <dbReference type="ARBA" id="ARBA00023163"/>
    </source>
</evidence>
<sequence length="322" mass="35732">MKTNPRIYTHLRFHIAKSAQSQAHKSISFSMFADFSRLGISLYLPRRASATPTRRRAVRAQPGEPYIKPATSQVVGSIPATCFLCIPDLLVGNLKRSRDYSRMTAPENSGPHQARTRARQACLHCNRRRIRCNVLQVQPCQNCVTLNVRCEIGVSKRGKYPRKKTARRHGTSTDGVLEQSTSESPVPPGSAMATGVGSHLNPSSTCSPGSQQLHQSGKHALTQPRQQTSQDLSSASHQTVFFGESSPLTVVIDEGRRSPGKGTGEMHQTRLHYPIPDRLAVHMRDEALRAYKMKQEEQLRAEGAFSYPPPETCDILLQAYFS</sequence>
<dbReference type="InterPro" id="IPR001138">
    <property type="entry name" value="Zn2Cys6_DnaBD"/>
</dbReference>
<reference evidence="9" key="1">
    <citation type="journal article" date="2017" name="Genome Biol.">
        <title>Comparative genomics reveals high biological diversity and specific adaptations in the industrially and medically important fungal genus Aspergillus.</title>
        <authorList>
            <person name="de Vries R.P."/>
            <person name="Riley R."/>
            <person name="Wiebenga A."/>
            <person name="Aguilar-Osorio G."/>
            <person name="Amillis S."/>
            <person name="Uchima C.A."/>
            <person name="Anderluh G."/>
            <person name="Asadollahi M."/>
            <person name="Askin M."/>
            <person name="Barry K."/>
            <person name="Battaglia E."/>
            <person name="Bayram O."/>
            <person name="Benocci T."/>
            <person name="Braus-Stromeyer S.A."/>
            <person name="Caldana C."/>
            <person name="Canovas D."/>
            <person name="Cerqueira G.C."/>
            <person name="Chen F."/>
            <person name="Chen W."/>
            <person name="Choi C."/>
            <person name="Clum A."/>
            <person name="Dos Santos R.A."/>
            <person name="Damasio A.R."/>
            <person name="Diallinas G."/>
            <person name="Emri T."/>
            <person name="Fekete E."/>
            <person name="Flipphi M."/>
            <person name="Freyberg S."/>
            <person name="Gallo A."/>
            <person name="Gournas C."/>
            <person name="Habgood R."/>
            <person name="Hainaut M."/>
            <person name="Harispe M.L."/>
            <person name="Henrissat B."/>
            <person name="Hilden K.S."/>
            <person name="Hope R."/>
            <person name="Hossain A."/>
            <person name="Karabika E."/>
            <person name="Karaffa L."/>
            <person name="Karanyi Z."/>
            <person name="Krasevec N."/>
            <person name="Kuo A."/>
            <person name="Kusch H."/>
            <person name="LaButti K."/>
            <person name="Lagendijk E.L."/>
            <person name="Lapidus A."/>
            <person name="Levasseur A."/>
            <person name="Lindquist E."/>
            <person name="Lipzen A."/>
            <person name="Logrieco A.F."/>
            <person name="MacCabe A."/>
            <person name="Maekelae M.R."/>
            <person name="Malavazi I."/>
            <person name="Melin P."/>
            <person name="Meyer V."/>
            <person name="Mielnichuk N."/>
            <person name="Miskei M."/>
            <person name="Molnar A.P."/>
            <person name="Mule G."/>
            <person name="Ngan C.Y."/>
            <person name="Orejas M."/>
            <person name="Orosz E."/>
            <person name="Ouedraogo J.P."/>
            <person name="Overkamp K.M."/>
            <person name="Park H.-S."/>
            <person name="Perrone G."/>
            <person name="Piumi F."/>
            <person name="Punt P.J."/>
            <person name="Ram A.F."/>
            <person name="Ramon A."/>
            <person name="Rauscher S."/>
            <person name="Record E."/>
            <person name="Riano-Pachon D.M."/>
            <person name="Robert V."/>
            <person name="Roehrig J."/>
            <person name="Ruller R."/>
            <person name="Salamov A."/>
            <person name="Salih N.S."/>
            <person name="Samson R.A."/>
            <person name="Sandor E."/>
            <person name="Sanguinetti M."/>
            <person name="Schuetze T."/>
            <person name="Sepcic K."/>
            <person name="Shelest E."/>
            <person name="Sherlock G."/>
            <person name="Sophianopoulou V."/>
            <person name="Squina F.M."/>
            <person name="Sun H."/>
            <person name="Susca A."/>
            <person name="Todd R.B."/>
            <person name="Tsang A."/>
            <person name="Unkles S.E."/>
            <person name="van de Wiele N."/>
            <person name="van Rossen-Uffink D."/>
            <person name="Oliveira J.V."/>
            <person name="Vesth T.C."/>
            <person name="Visser J."/>
            <person name="Yu J.-H."/>
            <person name="Zhou M."/>
            <person name="Andersen M.R."/>
            <person name="Archer D.B."/>
            <person name="Baker S.E."/>
            <person name="Benoit I."/>
            <person name="Brakhage A.A."/>
            <person name="Braus G.H."/>
            <person name="Fischer R."/>
            <person name="Frisvad J.C."/>
            <person name="Goldman G.H."/>
            <person name="Houbraken J."/>
            <person name="Oakley B."/>
            <person name="Pocsi I."/>
            <person name="Scazzocchio C."/>
            <person name="Seiboth B."/>
            <person name="vanKuyk P.A."/>
            <person name="Wortman J."/>
            <person name="Dyer P.S."/>
            <person name="Grigoriev I.V."/>
        </authorList>
    </citation>
    <scope>NUCLEOTIDE SEQUENCE [LARGE SCALE GENOMIC DNA]</scope>
    <source>
        <strain evidence="9">ITEM 5010</strain>
    </source>
</reference>
<keyword evidence="2" id="KW-0805">Transcription regulation</keyword>
<protein>
    <recommendedName>
        <fullName evidence="7">Zn(2)-C6 fungal-type domain-containing protein</fullName>
    </recommendedName>
</protein>
<evidence type="ECO:0000256" key="5">
    <source>
        <dbReference type="ARBA" id="ARBA00023242"/>
    </source>
</evidence>
<evidence type="ECO:0000259" key="7">
    <source>
        <dbReference type="PROSITE" id="PS50048"/>
    </source>
</evidence>
<dbReference type="OrthoDB" id="5121955at2759"/>
<dbReference type="VEuPathDB" id="FungiDB:ASPCADRAFT_131550"/>
<dbReference type="PROSITE" id="PS50048">
    <property type="entry name" value="ZN2_CY6_FUNGAL_2"/>
    <property type="match status" value="1"/>
</dbReference>
<dbReference type="SUPFAM" id="SSF57701">
    <property type="entry name" value="Zn2/Cys6 DNA-binding domain"/>
    <property type="match status" value="1"/>
</dbReference>
<evidence type="ECO:0000256" key="6">
    <source>
        <dbReference type="SAM" id="MobiDB-lite"/>
    </source>
</evidence>